<dbReference type="GO" id="GO:0005524">
    <property type="term" value="F:ATP binding"/>
    <property type="evidence" value="ECO:0007669"/>
    <property type="project" value="InterPro"/>
</dbReference>
<dbReference type="GO" id="GO:0005634">
    <property type="term" value="C:nucleus"/>
    <property type="evidence" value="ECO:0007669"/>
    <property type="project" value="TreeGrafter"/>
</dbReference>
<accession>A0AAF0EDQ9</accession>
<dbReference type="InterPro" id="IPR003959">
    <property type="entry name" value="ATPase_AAA_core"/>
</dbReference>
<dbReference type="Pfam" id="PF00004">
    <property type="entry name" value="AAA"/>
    <property type="match status" value="1"/>
</dbReference>
<evidence type="ECO:0000313" key="4">
    <source>
        <dbReference type="Proteomes" id="UP001214415"/>
    </source>
</evidence>
<dbReference type="InterPro" id="IPR003593">
    <property type="entry name" value="AAA+_ATPase"/>
</dbReference>
<proteinExistence type="predicted"/>
<dbReference type="GO" id="GO:0016887">
    <property type="term" value="F:ATP hydrolysis activity"/>
    <property type="evidence" value="ECO:0007669"/>
    <property type="project" value="InterPro"/>
</dbReference>
<evidence type="ECO:0000313" key="3">
    <source>
        <dbReference type="EMBL" id="WFD23730.1"/>
    </source>
</evidence>
<organism evidence="3 4">
    <name type="scientific">Malassezia equina</name>
    <dbReference type="NCBI Taxonomy" id="1381935"/>
    <lineage>
        <taxon>Eukaryota</taxon>
        <taxon>Fungi</taxon>
        <taxon>Dikarya</taxon>
        <taxon>Basidiomycota</taxon>
        <taxon>Ustilaginomycotina</taxon>
        <taxon>Malasseziomycetes</taxon>
        <taxon>Malasseziales</taxon>
        <taxon>Malasseziaceae</taxon>
        <taxon>Malassezia</taxon>
    </lineage>
</organism>
<evidence type="ECO:0000259" key="2">
    <source>
        <dbReference type="SMART" id="SM00382"/>
    </source>
</evidence>
<dbReference type="InterPro" id="IPR027417">
    <property type="entry name" value="P-loop_NTPase"/>
</dbReference>
<dbReference type="SMART" id="SM00382">
    <property type="entry name" value="AAA"/>
    <property type="match status" value="1"/>
</dbReference>
<feature type="compositionally biased region" description="Low complexity" evidence="1">
    <location>
        <begin position="80"/>
        <end position="89"/>
    </location>
</feature>
<feature type="domain" description="AAA+ ATPase" evidence="2">
    <location>
        <begin position="301"/>
        <end position="434"/>
    </location>
</feature>
<keyword evidence="4" id="KW-1185">Reference proteome</keyword>
<dbReference type="GO" id="GO:0003677">
    <property type="term" value="F:DNA binding"/>
    <property type="evidence" value="ECO:0007669"/>
    <property type="project" value="TreeGrafter"/>
</dbReference>
<name>A0AAF0EDQ9_9BASI</name>
<evidence type="ECO:0000256" key="1">
    <source>
        <dbReference type="SAM" id="MobiDB-lite"/>
    </source>
</evidence>
<sequence>MPERSAKVRHARRAPHTLFAAWGHEPPVSAQPRVNTNAAISSAPLPRVVRGTSQGEKTHPFFAQREAMTRESLRRKDDAPSSSAAPRARLGTLPAPWPTAETMHVQPCTRPLAHKSLEWARRSARTRDHVSTPAPLRLLEQAKEPAPVNALACEAALVPWTEAVAPAGAPTPRPPLAYVSADLARPCQGAVPPVVQHMLAQLNQQGPHTLTTRRASTYAHGSLWTDRWRPTCAAHVLGNESKAAYLRDWLRDLRVTQAHDSSRKRGRAREPDSDDEFLPDEAAWFDQFRAPTNWKPATAPLSHCIVLEGPTGVGKTAAVYACAQELNFEVFELFAGMGRRSGKELASAVGQLTRNHMVRGEKHAAHASTGMPPQSLILLDEADLLFDDDAGFWPAVVDLVSESRRPVVLTCTEAASLPLADLGVPRVLTWTPPAPEAAATYLQLVALAEGYIVSQATMHALYTQTRPRPGPLDRASGPVLPTAHLYPYDRVYEQNALPAYDLRAALMQLAWLCLHTRASDVLRGTQRPCAQGPAPSAPTGDHDAWHALRRVASAAERRSCMDLFDKVPEASADMDDAVSLPPRGRAHVARIPTAAASLSVHVPVGARRTLAVSAALTRTNEEESNRAANEAHACVDVGRARYSRAVHTILHLLHVPYAEQLPRASVATDYAPYVRTIGLTDQARQQLWAAQRYDAGGWTGRVTRASTRLVLDGKQHMAPLYAWLPLGPSEHAAIRQTMFVQPI</sequence>
<feature type="region of interest" description="Disordered" evidence="1">
    <location>
        <begin position="50"/>
        <end position="98"/>
    </location>
</feature>
<dbReference type="EMBL" id="CP119903">
    <property type="protein sequence ID" value="WFD23730.1"/>
    <property type="molecule type" value="Genomic_DNA"/>
</dbReference>
<feature type="compositionally biased region" description="Basic and acidic residues" evidence="1">
    <location>
        <begin position="67"/>
        <end position="79"/>
    </location>
</feature>
<protein>
    <recommendedName>
        <fullName evidence="2">AAA+ ATPase domain-containing protein</fullName>
    </recommendedName>
</protein>
<dbReference type="Proteomes" id="UP001214415">
    <property type="component" value="Chromosome 4"/>
</dbReference>
<dbReference type="AlphaFoldDB" id="A0AAF0EDQ9"/>
<dbReference type="SUPFAM" id="SSF52540">
    <property type="entry name" value="P-loop containing nucleoside triphosphate hydrolases"/>
    <property type="match status" value="1"/>
</dbReference>
<dbReference type="PANTHER" id="PTHR23389:SF21">
    <property type="entry name" value="ATPASE FAMILY AAA DOMAIN-CONTAINING PROTEIN 5"/>
    <property type="match status" value="1"/>
</dbReference>
<dbReference type="PANTHER" id="PTHR23389">
    <property type="entry name" value="CHROMOSOME TRANSMISSION FIDELITY FACTOR 18"/>
    <property type="match status" value="1"/>
</dbReference>
<gene>
    <name evidence="3" type="ORF">MEQU1_002424</name>
</gene>
<reference evidence="3" key="1">
    <citation type="submission" date="2023-03" db="EMBL/GenBank/DDBJ databases">
        <title>Mating type loci evolution in Malassezia.</title>
        <authorList>
            <person name="Coelho M.A."/>
        </authorList>
    </citation>
    <scope>NUCLEOTIDE SEQUENCE</scope>
    <source>
        <strain evidence="3">CBS 12830</strain>
    </source>
</reference>
<dbReference type="Gene3D" id="3.40.50.300">
    <property type="entry name" value="P-loop containing nucleotide triphosphate hydrolases"/>
    <property type="match status" value="1"/>
</dbReference>